<dbReference type="SMART" id="SM00858">
    <property type="entry name" value="SAF"/>
    <property type="match status" value="1"/>
</dbReference>
<comment type="caution">
    <text evidence="3">The sequence shown here is derived from an EMBL/GenBank/DDBJ whole genome shotgun (WGS) entry which is preliminary data.</text>
</comment>
<evidence type="ECO:0000256" key="1">
    <source>
        <dbReference type="SAM" id="MobiDB-lite"/>
    </source>
</evidence>
<feature type="domain" description="SAF" evidence="2">
    <location>
        <begin position="34"/>
        <end position="102"/>
    </location>
</feature>
<dbReference type="InterPro" id="IPR013974">
    <property type="entry name" value="SAF"/>
</dbReference>
<name>A0ABW5DX32_9PROT</name>
<dbReference type="InterPro" id="IPR031571">
    <property type="entry name" value="RcpC_dom"/>
</dbReference>
<accession>A0ABW5DX32</accession>
<feature type="compositionally biased region" description="Pro residues" evidence="1">
    <location>
        <begin position="221"/>
        <end position="239"/>
    </location>
</feature>
<feature type="region of interest" description="Disordered" evidence="1">
    <location>
        <begin position="215"/>
        <end position="242"/>
    </location>
</feature>
<dbReference type="CDD" id="cd11614">
    <property type="entry name" value="SAF_CpaB_FlgA_like"/>
    <property type="match status" value="1"/>
</dbReference>
<protein>
    <submittedName>
        <fullName evidence="3">Flp pilus assembly protein CpaB</fullName>
    </submittedName>
</protein>
<dbReference type="Pfam" id="PF16976">
    <property type="entry name" value="RcpC"/>
    <property type="match status" value="1"/>
</dbReference>
<organism evidence="3 4">
    <name type="scientific">Lacibacterium aquatile</name>
    <dbReference type="NCBI Taxonomy" id="1168082"/>
    <lineage>
        <taxon>Bacteria</taxon>
        <taxon>Pseudomonadati</taxon>
        <taxon>Pseudomonadota</taxon>
        <taxon>Alphaproteobacteria</taxon>
        <taxon>Rhodospirillales</taxon>
        <taxon>Rhodospirillaceae</taxon>
    </lineage>
</organism>
<dbReference type="InterPro" id="IPR017592">
    <property type="entry name" value="Pilus_assmbl_Flp-typ_CpaB"/>
</dbReference>
<evidence type="ECO:0000313" key="4">
    <source>
        <dbReference type="Proteomes" id="UP001597295"/>
    </source>
</evidence>
<reference evidence="4" key="1">
    <citation type="journal article" date="2019" name="Int. J. Syst. Evol. Microbiol.">
        <title>The Global Catalogue of Microorganisms (GCM) 10K type strain sequencing project: providing services to taxonomists for standard genome sequencing and annotation.</title>
        <authorList>
            <consortium name="The Broad Institute Genomics Platform"/>
            <consortium name="The Broad Institute Genome Sequencing Center for Infectious Disease"/>
            <person name="Wu L."/>
            <person name="Ma J."/>
        </authorList>
    </citation>
    <scope>NUCLEOTIDE SEQUENCE [LARGE SCALE GENOMIC DNA]</scope>
    <source>
        <strain evidence="4">CGMCC 1.19062</strain>
    </source>
</reference>
<evidence type="ECO:0000259" key="2">
    <source>
        <dbReference type="SMART" id="SM00858"/>
    </source>
</evidence>
<proteinExistence type="predicted"/>
<evidence type="ECO:0000313" key="3">
    <source>
        <dbReference type="EMBL" id="MFD2263785.1"/>
    </source>
</evidence>
<dbReference type="RefSeq" id="WP_379876830.1">
    <property type="nucleotide sequence ID" value="NZ_JBHUIP010000012.1"/>
</dbReference>
<keyword evidence="4" id="KW-1185">Reference proteome</keyword>
<dbReference type="Proteomes" id="UP001597295">
    <property type="component" value="Unassembled WGS sequence"/>
</dbReference>
<sequence length="262" mass="26977">MRIGLFILAIVLAFSTALVATLTTRPPRNEIATEDILVLTGDVEAGEAIGANRLAWRPWPTSSITPGHIRKSGTATGLTDWSERIPLTRMVAGEPLLAGRVEARSGGALAVMIDKASRAVTIEINDAGGVGGFALPGDRVDVLFVQRDQRGQSGSGRVLVAAARVLAVNQAMSVKGATLGGSVKTATLEVTPSQASDLASAASSGDLSLSLRPLGAAKETPAPPPPPPLETPAAAPAPEPAIEGPAVTIYRGFAKESIRIER</sequence>
<dbReference type="EMBL" id="JBHUIP010000012">
    <property type="protein sequence ID" value="MFD2263785.1"/>
    <property type="molecule type" value="Genomic_DNA"/>
</dbReference>
<dbReference type="NCBIfam" id="TIGR03177">
    <property type="entry name" value="pilus_cpaB"/>
    <property type="match status" value="1"/>
</dbReference>
<gene>
    <name evidence="3" type="primary">cpaB</name>
    <name evidence="3" type="ORF">ACFSM5_12865</name>
</gene>